<dbReference type="RefSeq" id="WP_020630119.1">
    <property type="nucleotide sequence ID" value="NZ_NMQU01000008.1"/>
</dbReference>
<feature type="region of interest" description="Disordered" evidence="1">
    <location>
        <begin position="45"/>
        <end position="72"/>
    </location>
</feature>
<reference evidence="3 4" key="1">
    <citation type="submission" date="2017-07" db="EMBL/GenBank/DDBJ databases">
        <title>Amycolatopsis alba DSM 44262 Genome sequencing and assembly.</title>
        <authorList>
            <person name="Kaur N."/>
            <person name="Mayilraj S."/>
        </authorList>
    </citation>
    <scope>NUCLEOTIDE SEQUENCE [LARGE SCALE GENOMIC DNA]</scope>
    <source>
        <strain evidence="3 4">DSM 44262</strain>
    </source>
</reference>
<keyword evidence="2" id="KW-1133">Transmembrane helix</keyword>
<keyword evidence="2" id="KW-0472">Membrane</keyword>
<feature type="transmembrane region" description="Helical" evidence="2">
    <location>
        <begin position="94"/>
        <end position="113"/>
    </location>
</feature>
<dbReference type="OrthoDB" id="3359627at2"/>
<protein>
    <submittedName>
        <fullName evidence="3">Uncharacterized protein</fullName>
    </submittedName>
</protein>
<keyword evidence="4" id="KW-1185">Reference proteome</keyword>
<gene>
    <name evidence="3" type="ORF">CFP75_02065</name>
</gene>
<accession>A0A229S7N6</accession>
<organism evidence="3 4">
    <name type="scientific">Amycolatopsis alba DSM 44262</name>
    <dbReference type="NCBI Taxonomy" id="1125972"/>
    <lineage>
        <taxon>Bacteria</taxon>
        <taxon>Bacillati</taxon>
        <taxon>Actinomycetota</taxon>
        <taxon>Actinomycetes</taxon>
        <taxon>Pseudonocardiales</taxon>
        <taxon>Pseudonocardiaceae</taxon>
        <taxon>Amycolatopsis</taxon>
    </lineage>
</organism>
<keyword evidence="2" id="KW-0812">Transmembrane</keyword>
<evidence type="ECO:0000313" key="3">
    <source>
        <dbReference type="EMBL" id="OXM54947.1"/>
    </source>
</evidence>
<evidence type="ECO:0000256" key="1">
    <source>
        <dbReference type="SAM" id="MobiDB-lite"/>
    </source>
</evidence>
<dbReference type="AlphaFoldDB" id="A0A229S7N6"/>
<feature type="transmembrane region" description="Helical" evidence="2">
    <location>
        <begin position="20"/>
        <end position="40"/>
    </location>
</feature>
<evidence type="ECO:0000313" key="4">
    <source>
        <dbReference type="Proteomes" id="UP000215563"/>
    </source>
</evidence>
<comment type="caution">
    <text evidence="3">The sequence shown here is derived from an EMBL/GenBank/DDBJ whole genome shotgun (WGS) entry which is preliminary data.</text>
</comment>
<name>A0A229S7N6_AMYAL</name>
<proteinExistence type="predicted"/>
<dbReference type="EMBL" id="NMQU01000008">
    <property type="protein sequence ID" value="OXM54947.1"/>
    <property type="molecule type" value="Genomic_DNA"/>
</dbReference>
<feature type="compositionally biased region" description="Polar residues" evidence="1">
    <location>
        <begin position="53"/>
        <end position="72"/>
    </location>
</feature>
<evidence type="ECO:0000256" key="2">
    <source>
        <dbReference type="SAM" id="Phobius"/>
    </source>
</evidence>
<dbReference type="Proteomes" id="UP000215563">
    <property type="component" value="Unassembled WGS sequence"/>
</dbReference>
<sequence length="346" mass="36713">MTGAGLGVAINLATELKGNALAWVAVAILTATSAAIGYTADKTVQRKRAGNRKSPTGSPGGTSLTSQDNRGTIIQNSGSSIDSFHVTSDSRTTLWLSLNLTVLCLTVVTLVVVPQATHIGAAAPAAPSTSDSAKPAPKDPVSLTVESVATSCTWYGTSRPVTQVGAPPQRGDMNADYAAWAQDNDVAEIGWSKVLVTVKSTSEKPVSITGIDFLVSERKPVIKGATLGGGCGSETTARFAVVDLDQNPPRITESTSKELTWGDENWRTSPLRFPYTVSDKETESLLLIAKTDACECRWKARLRWSNGETTGSSVLDYKGKPFHTSGSAGLRDSYIYNDTAKQWDKL</sequence>